<dbReference type="RefSeq" id="WP_307256374.1">
    <property type="nucleotide sequence ID" value="NZ_JAUSUC010000006.1"/>
</dbReference>
<dbReference type="AlphaFoldDB" id="A0AAJ1WFV6"/>
<dbReference type="EMBL" id="JAUSUC010000006">
    <property type="protein sequence ID" value="MDQ0214382.1"/>
    <property type="molecule type" value="Genomic_DNA"/>
</dbReference>
<feature type="domain" description="Thioredoxin" evidence="2">
    <location>
        <begin position="7"/>
        <end position="86"/>
    </location>
</feature>
<keyword evidence="1" id="KW-0812">Transmembrane</keyword>
<organism evidence="3 4">
    <name type="scientific">Oikeobacillus pervagus</name>
    <dbReference type="NCBI Taxonomy" id="1325931"/>
    <lineage>
        <taxon>Bacteria</taxon>
        <taxon>Bacillati</taxon>
        <taxon>Bacillota</taxon>
        <taxon>Bacilli</taxon>
        <taxon>Bacillales</taxon>
        <taxon>Bacillaceae</taxon>
        <taxon>Oikeobacillus</taxon>
    </lineage>
</organism>
<accession>A0AAJ1WFV6</accession>
<dbReference type="CDD" id="cd02947">
    <property type="entry name" value="TRX_family"/>
    <property type="match status" value="1"/>
</dbReference>
<gene>
    <name evidence="3" type="ORF">J2S13_000778</name>
</gene>
<comment type="caution">
    <text evidence="3">The sequence shown here is derived from an EMBL/GenBank/DDBJ whole genome shotgun (WGS) entry which is preliminary data.</text>
</comment>
<reference evidence="3" key="1">
    <citation type="submission" date="2023-07" db="EMBL/GenBank/DDBJ databases">
        <title>Genomic Encyclopedia of Type Strains, Phase IV (KMG-IV): sequencing the most valuable type-strain genomes for metagenomic binning, comparative biology and taxonomic classification.</title>
        <authorList>
            <person name="Goeker M."/>
        </authorList>
    </citation>
    <scope>NUCLEOTIDE SEQUENCE</scope>
    <source>
        <strain evidence="3">DSM 23947</strain>
    </source>
</reference>
<proteinExistence type="predicted"/>
<sequence length="110" mass="12572">MNSVRTLEDLQSTIEKSKLSIIYISRPDCSVCHGLLPQIEKVLVEDFPQVVSLHVNADEIPEIAGVYSIFTVPVVIVFVEGKEMFRKARFVPIEEFRSQLSRLVTFMEDE</sequence>
<dbReference type="SUPFAM" id="SSF52833">
    <property type="entry name" value="Thioredoxin-like"/>
    <property type="match status" value="1"/>
</dbReference>
<evidence type="ECO:0000313" key="3">
    <source>
        <dbReference type="EMBL" id="MDQ0214382.1"/>
    </source>
</evidence>
<evidence type="ECO:0000313" key="4">
    <source>
        <dbReference type="Proteomes" id="UP001237207"/>
    </source>
</evidence>
<evidence type="ECO:0000256" key="1">
    <source>
        <dbReference type="SAM" id="Phobius"/>
    </source>
</evidence>
<evidence type="ECO:0000259" key="2">
    <source>
        <dbReference type="Pfam" id="PF00085"/>
    </source>
</evidence>
<dbReference type="Pfam" id="PF00085">
    <property type="entry name" value="Thioredoxin"/>
    <property type="match status" value="1"/>
</dbReference>
<protein>
    <submittedName>
        <fullName evidence="3">Thioredoxin-like negative regulator of GroEL</fullName>
    </submittedName>
</protein>
<dbReference type="Gene3D" id="3.40.30.10">
    <property type="entry name" value="Glutaredoxin"/>
    <property type="match status" value="1"/>
</dbReference>
<keyword evidence="4" id="KW-1185">Reference proteome</keyword>
<dbReference type="Proteomes" id="UP001237207">
    <property type="component" value="Unassembled WGS sequence"/>
</dbReference>
<dbReference type="InterPro" id="IPR013766">
    <property type="entry name" value="Thioredoxin_domain"/>
</dbReference>
<feature type="transmembrane region" description="Helical" evidence="1">
    <location>
        <begin position="60"/>
        <end position="79"/>
    </location>
</feature>
<dbReference type="InterPro" id="IPR036249">
    <property type="entry name" value="Thioredoxin-like_sf"/>
</dbReference>
<name>A0AAJ1WFV6_9BACI</name>
<keyword evidence="1" id="KW-0472">Membrane</keyword>
<keyword evidence="1" id="KW-1133">Transmembrane helix</keyword>